<gene>
    <name evidence="3" type="ORF">A3A65_04535</name>
</gene>
<dbReference type="EMBL" id="MHCL01000003">
    <property type="protein sequence ID" value="OGY22394.1"/>
    <property type="molecule type" value="Genomic_DNA"/>
</dbReference>
<feature type="transmembrane region" description="Helical" evidence="1">
    <location>
        <begin position="112"/>
        <end position="132"/>
    </location>
</feature>
<feature type="transmembrane region" description="Helical" evidence="1">
    <location>
        <begin position="384"/>
        <end position="400"/>
    </location>
</feature>
<feature type="transmembrane region" description="Helical" evidence="1">
    <location>
        <begin position="85"/>
        <end position="105"/>
    </location>
</feature>
<feature type="transmembrane region" description="Helical" evidence="1">
    <location>
        <begin position="333"/>
        <end position="351"/>
    </location>
</feature>
<name>A0A1G1W455_9BACT</name>
<feature type="transmembrane region" description="Helical" evidence="1">
    <location>
        <begin position="357"/>
        <end position="377"/>
    </location>
</feature>
<keyword evidence="1" id="KW-1133">Transmembrane helix</keyword>
<dbReference type="InterPro" id="IPR038731">
    <property type="entry name" value="RgtA/B/C-like"/>
</dbReference>
<protein>
    <recommendedName>
        <fullName evidence="2">Glycosyltransferase RgtA/B/C/D-like domain-containing protein</fullName>
    </recommendedName>
</protein>
<dbReference type="AlphaFoldDB" id="A0A1G1W455"/>
<dbReference type="Pfam" id="PF13231">
    <property type="entry name" value="PMT_2"/>
    <property type="match status" value="1"/>
</dbReference>
<sequence length="532" mass="60093">MPLRKTTAPKNATPKVMKASRLNLKKDSKRYLWILLALSIIGAYMRLEPVIFDTVHFSFDQGIDISLVRRLVVDHKFTLIGRYTGLQGVFLGPLWTWLLAVPYLVSGGSPTANEIFMSLIGIGSIWASYWLVKKMFTPQIALLSAGFVALSTQFIVASQVVLSPYALTLIMLPYLWCLWEVIQKNNDAFLPWLALLVGLSFQFEIAFGIVLVPATLVVLGAFGFFTRIGKHRLLSLIIFAATFLPQVVFDLRHDFLISRAVLSYFNGSNTSLGSEGVGLLGRAGLRAGSLWQDYATSVAMRSETTWLALLVTCSLAIGWYRALRDKASAQLRFGAMLMLLILCVYLGFALYPGPVWAWYRAGMPIVFMLLVTVAWSHLLPTQRGRWLVMVTILLLVWFGLRPSQYISRALHGDEGTLASVKTQKNVIDMIFRDAGDEPFDLYIYTPPVYTYVWDHLLLWYAKANFTNYPVDYGYQKGTAIRNTTYLLIEPDEYTSRIDGWKGNLALAGKPVRIWNLPSGIRIEKWEVMFNEE</sequence>
<feature type="domain" description="Glycosyltransferase RgtA/B/C/D-like" evidence="2">
    <location>
        <begin position="93"/>
        <end position="245"/>
    </location>
</feature>
<organism evidence="3 4">
    <name type="scientific">Candidatus Chisholmbacteria bacterium RIFCSPLOWO2_01_FULL_49_14</name>
    <dbReference type="NCBI Taxonomy" id="1797593"/>
    <lineage>
        <taxon>Bacteria</taxon>
        <taxon>Candidatus Chisholmiibacteriota</taxon>
    </lineage>
</organism>
<evidence type="ECO:0000313" key="3">
    <source>
        <dbReference type="EMBL" id="OGY22394.1"/>
    </source>
</evidence>
<evidence type="ECO:0000256" key="1">
    <source>
        <dbReference type="SAM" id="Phobius"/>
    </source>
</evidence>
<proteinExistence type="predicted"/>
<feature type="transmembrane region" description="Helical" evidence="1">
    <location>
        <begin position="164"/>
        <end position="182"/>
    </location>
</feature>
<feature type="transmembrane region" description="Helical" evidence="1">
    <location>
        <begin position="202"/>
        <end position="226"/>
    </location>
</feature>
<feature type="transmembrane region" description="Helical" evidence="1">
    <location>
        <begin position="31"/>
        <end position="47"/>
    </location>
</feature>
<dbReference type="Proteomes" id="UP000176723">
    <property type="component" value="Unassembled WGS sequence"/>
</dbReference>
<comment type="caution">
    <text evidence="3">The sequence shown here is derived from an EMBL/GenBank/DDBJ whole genome shotgun (WGS) entry which is preliminary data.</text>
</comment>
<reference evidence="3 4" key="1">
    <citation type="journal article" date="2016" name="Nat. Commun.">
        <title>Thousands of microbial genomes shed light on interconnected biogeochemical processes in an aquifer system.</title>
        <authorList>
            <person name="Anantharaman K."/>
            <person name="Brown C.T."/>
            <person name="Hug L.A."/>
            <person name="Sharon I."/>
            <person name="Castelle C.J."/>
            <person name="Probst A.J."/>
            <person name="Thomas B.C."/>
            <person name="Singh A."/>
            <person name="Wilkins M.J."/>
            <person name="Karaoz U."/>
            <person name="Brodie E.L."/>
            <person name="Williams K.H."/>
            <person name="Hubbard S.S."/>
            <person name="Banfield J.F."/>
        </authorList>
    </citation>
    <scope>NUCLEOTIDE SEQUENCE [LARGE SCALE GENOMIC DNA]</scope>
</reference>
<feature type="transmembrane region" description="Helical" evidence="1">
    <location>
        <begin position="304"/>
        <end position="321"/>
    </location>
</feature>
<dbReference type="STRING" id="1797593.A3A65_04535"/>
<keyword evidence="1" id="KW-0812">Transmembrane</keyword>
<keyword evidence="1" id="KW-0472">Membrane</keyword>
<accession>A0A1G1W455</accession>
<evidence type="ECO:0000259" key="2">
    <source>
        <dbReference type="Pfam" id="PF13231"/>
    </source>
</evidence>
<feature type="transmembrane region" description="Helical" evidence="1">
    <location>
        <begin position="233"/>
        <end position="249"/>
    </location>
</feature>
<feature type="transmembrane region" description="Helical" evidence="1">
    <location>
        <begin position="138"/>
        <end position="157"/>
    </location>
</feature>
<evidence type="ECO:0000313" key="4">
    <source>
        <dbReference type="Proteomes" id="UP000176723"/>
    </source>
</evidence>